<organism evidence="1 2">
    <name type="scientific">Hyalangium minutum</name>
    <dbReference type="NCBI Taxonomy" id="394096"/>
    <lineage>
        <taxon>Bacteria</taxon>
        <taxon>Pseudomonadati</taxon>
        <taxon>Myxococcota</taxon>
        <taxon>Myxococcia</taxon>
        <taxon>Myxococcales</taxon>
        <taxon>Cystobacterineae</taxon>
        <taxon>Archangiaceae</taxon>
        <taxon>Hyalangium</taxon>
    </lineage>
</organism>
<dbReference type="SMART" id="SM00612">
    <property type="entry name" value="Kelch"/>
    <property type="match status" value="4"/>
</dbReference>
<sequence length="367" mass="39119">MPQPSAPRGRAPYSGIWLDDFTLTAVRGGALLAGGQAWQPDGGGTRPQTMAEAAFFDATRKEWVSLPLMPSPRQSHAAVSLPDGRALLIGGRSQNGELASTVFWEPETRQFREGPPLAGERGRPVAVTLPDGSVMVLGSDFDNDMERGTRAELLRPGAKAWEPAGQTVRIFHVGPVCVTQNHVLIAGGRDNGMGFAIYEGVHIAPPLAQSTEVWSLESRTWRTAPGSLLEPRDDHQGITLADGRVLVVGGWHKGHLQTSAELWDPRTEQWSRTGALSLPRSSFTLTALPDGRAVVSGGLAGNASDATTATELWDPQKGTWSPGAPLAIGRAGHLLVPMDGDTFLVVGTSRPTPEALETTWELWSPGG</sequence>
<name>A0A085WS28_9BACT</name>
<dbReference type="OrthoDB" id="5496957at2"/>
<accession>A0A085WS28</accession>
<proteinExistence type="predicted"/>
<comment type="caution">
    <text evidence="1">The sequence shown here is derived from an EMBL/GenBank/DDBJ whole genome shotgun (WGS) entry which is preliminary data.</text>
</comment>
<protein>
    <submittedName>
        <fullName evidence="1">Uncharacterized protein</fullName>
    </submittedName>
</protein>
<dbReference type="InterPro" id="IPR015915">
    <property type="entry name" value="Kelch-typ_b-propeller"/>
</dbReference>
<evidence type="ECO:0000313" key="2">
    <source>
        <dbReference type="Proteomes" id="UP000028725"/>
    </source>
</evidence>
<dbReference type="EMBL" id="JMCB01000003">
    <property type="protein sequence ID" value="KFE70491.1"/>
    <property type="molecule type" value="Genomic_DNA"/>
</dbReference>
<dbReference type="RefSeq" id="WP_044185640.1">
    <property type="nucleotide sequence ID" value="NZ_JMCB01000003.1"/>
</dbReference>
<dbReference type="PANTHER" id="PTHR46375:SF3">
    <property type="entry name" value="KELCH REPEAT AND BTB DOMAIN-CONTAINING PROTEIN 13"/>
    <property type="match status" value="1"/>
</dbReference>
<dbReference type="Proteomes" id="UP000028725">
    <property type="component" value="Unassembled WGS sequence"/>
</dbReference>
<dbReference type="InterPro" id="IPR052392">
    <property type="entry name" value="Kelch-BTB_domain-containing"/>
</dbReference>
<dbReference type="Gene3D" id="2.120.10.80">
    <property type="entry name" value="Kelch-type beta propeller"/>
    <property type="match status" value="1"/>
</dbReference>
<dbReference type="PANTHER" id="PTHR46375">
    <property type="entry name" value="KELCH REPEAT AND BTB DOMAIN-CONTAINING PROTEIN 13-RELATED"/>
    <property type="match status" value="1"/>
</dbReference>
<dbReference type="PATRIC" id="fig|394096.3.peg.2013"/>
<evidence type="ECO:0000313" key="1">
    <source>
        <dbReference type="EMBL" id="KFE70491.1"/>
    </source>
</evidence>
<dbReference type="InterPro" id="IPR011043">
    <property type="entry name" value="Gal_Oxase/kelch_b-propeller"/>
</dbReference>
<dbReference type="SUPFAM" id="SSF50965">
    <property type="entry name" value="Galactose oxidase, central domain"/>
    <property type="match status" value="2"/>
</dbReference>
<keyword evidence="2" id="KW-1185">Reference proteome</keyword>
<dbReference type="Pfam" id="PF01344">
    <property type="entry name" value="Kelch_1"/>
    <property type="match status" value="1"/>
</dbReference>
<gene>
    <name evidence="1" type="ORF">DB31_5533</name>
</gene>
<dbReference type="InterPro" id="IPR037293">
    <property type="entry name" value="Gal_Oxidase_central_sf"/>
</dbReference>
<dbReference type="STRING" id="394096.DB31_5533"/>
<dbReference type="InterPro" id="IPR006652">
    <property type="entry name" value="Kelch_1"/>
</dbReference>
<reference evidence="1 2" key="1">
    <citation type="submission" date="2014-04" db="EMBL/GenBank/DDBJ databases">
        <title>Genome assembly of Hyalangium minutum DSM 14724.</title>
        <authorList>
            <person name="Sharma G."/>
            <person name="Subramanian S."/>
        </authorList>
    </citation>
    <scope>NUCLEOTIDE SEQUENCE [LARGE SCALE GENOMIC DNA]</scope>
    <source>
        <strain evidence="1 2">DSM 14724</strain>
    </source>
</reference>
<dbReference type="Gene3D" id="2.130.10.80">
    <property type="entry name" value="Galactose oxidase/kelch, beta-propeller"/>
    <property type="match status" value="2"/>
</dbReference>
<dbReference type="AlphaFoldDB" id="A0A085WS28"/>